<reference evidence="2 3" key="1">
    <citation type="submission" date="2023-11" db="EMBL/GenBank/DDBJ databases">
        <title>Bacillus jintuensis, isolated from a mudflat on the Beibu Gulf coast.</title>
        <authorList>
            <person name="Li M."/>
        </authorList>
    </citation>
    <scope>NUCLEOTIDE SEQUENCE [LARGE SCALE GENOMIC DNA]</scope>
    <source>
        <strain evidence="2 3">31A1R</strain>
    </source>
</reference>
<dbReference type="Pfam" id="PF01370">
    <property type="entry name" value="Epimerase"/>
    <property type="match status" value="1"/>
</dbReference>
<sequence>MNNILVLGGTQFFGKRLVERLIEEGKNVTIATRGKTADSFGDKVNRLILDREDKDSIISALKGQTWDIVYDQTCYSPQEVKDVADVLKGKVKRYIFTSSQAVYDYGTLHKEENFNPNEFKYEFKGRREYPGYEGYQEAKRAAEAYLFQETDFEVVAVRFSIVVGRDDYTNRLKFHVDKVLNDEPIGIKNVDSRYGYILSHEAASFLYEIGQSSFTGPINPGCAGDISMRELLDMIENQTGKSAIVTDELNQTNASPFSLPGSWSTNTEKAETLGFTFSDLHKTLNELIEFYKSENVKVVNK</sequence>
<dbReference type="SUPFAM" id="SSF51735">
    <property type="entry name" value="NAD(P)-binding Rossmann-fold domains"/>
    <property type="match status" value="1"/>
</dbReference>
<protein>
    <submittedName>
        <fullName evidence="2">NAD-dependent epimerase/dehydratase family protein</fullName>
    </submittedName>
</protein>
<organism evidence="2 3">
    <name type="scientific">Robertmurraya mangrovi</name>
    <dbReference type="NCBI Taxonomy" id="3098077"/>
    <lineage>
        <taxon>Bacteria</taxon>
        <taxon>Bacillati</taxon>
        <taxon>Bacillota</taxon>
        <taxon>Bacilli</taxon>
        <taxon>Bacillales</taxon>
        <taxon>Bacillaceae</taxon>
        <taxon>Robertmurraya</taxon>
    </lineage>
</organism>
<evidence type="ECO:0000259" key="1">
    <source>
        <dbReference type="Pfam" id="PF01370"/>
    </source>
</evidence>
<gene>
    <name evidence="2" type="ORF">SM124_18925</name>
</gene>
<dbReference type="Proteomes" id="UP001290455">
    <property type="component" value="Unassembled WGS sequence"/>
</dbReference>
<accession>A0ABU5J2Z8</accession>
<dbReference type="PANTHER" id="PTHR43245">
    <property type="entry name" value="BIFUNCTIONAL POLYMYXIN RESISTANCE PROTEIN ARNA"/>
    <property type="match status" value="1"/>
</dbReference>
<dbReference type="InterPro" id="IPR050177">
    <property type="entry name" value="Lipid_A_modif_metabolic_enz"/>
</dbReference>
<dbReference type="InterPro" id="IPR036291">
    <property type="entry name" value="NAD(P)-bd_dom_sf"/>
</dbReference>
<dbReference type="InterPro" id="IPR001509">
    <property type="entry name" value="Epimerase_deHydtase"/>
</dbReference>
<comment type="caution">
    <text evidence="2">The sequence shown here is derived from an EMBL/GenBank/DDBJ whole genome shotgun (WGS) entry which is preliminary data.</text>
</comment>
<evidence type="ECO:0000313" key="2">
    <source>
        <dbReference type="EMBL" id="MDZ5473796.1"/>
    </source>
</evidence>
<feature type="domain" description="NAD-dependent epimerase/dehydratase" evidence="1">
    <location>
        <begin position="4"/>
        <end position="172"/>
    </location>
</feature>
<dbReference type="EMBL" id="JAXOFX010000016">
    <property type="protein sequence ID" value="MDZ5473796.1"/>
    <property type="molecule type" value="Genomic_DNA"/>
</dbReference>
<keyword evidence="3" id="KW-1185">Reference proteome</keyword>
<dbReference type="Gene3D" id="3.40.50.720">
    <property type="entry name" value="NAD(P)-binding Rossmann-like Domain"/>
    <property type="match status" value="1"/>
</dbReference>
<name>A0ABU5J2Z8_9BACI</name>
<evidence type="ECO:0000313" key="3">
    <source>
        <dbReference type="Proteomes" id="UP001290455"/>
    </source>
</evidence>
<proteinExistence type="predicted"/>
<dbReference type="RefSeq" id="WP_322448086.1">
    <property type="nucleotide sequence ID" value="NZ_JAXOFX010000016.1"/>
</dbReference>